<dbReference type="EMBL" id="BAABGA010000090">
    <property type="protein sequence ID" value="GAA4467619.1"/>
    <property type="molecule type" value="Genomic_DNA"/>
</dbReference>
<comment type="caution">
    <text evidence="3">The sequence shown here is derived from an EMBL/GenBank/DDBJ whole genome shotgun (WGS) entry which is preliminary data.</text>
</comment>
<dbReference type="Proteomes" id="UP001500840">
    <property type="component" value="Unassembled WGS sequence"/>
</dbReference>
<evidence type="ECO:0000313" key="4">
    <source>
        <dbReference type="Proteomes" id="UP001500840"/>
    </source>
</evidence>
<keyword evidence="2" id="KW-0812">Transmembrane</keyword>
<proteinExistence type="predicted"/>
<protein>
    <recommendedName>
        <fullName evidence="5">IncA protein</fullName>
    </recommendedName>
</protein>
<keyword evidence="4" id="KW-1185">Reference proteome</keyword>
<sequence length="289" mass="32429">MVWQKVTDTWARLTMARRPRTSDDDISLFPFLSIIASVIGVLTMMIATLALAQTDTPDIAQIEQYEKSKKELDETLEEVAELRREIEVSNSTGLQLREEKKLLNITLEQLEELLKEQEEIEKQLAEQEKVKIVIPTLSEKERETAGEMKAELEALQEELAQLEREAAERADAAESNVTVLPQGSGLNFVPHFVECTEGAIVMHHLQPPKRIRASEMAKDADFIALLETTLNGKDDTIVFLVRSDGLSVYRAAKKICDSRGIRNGKIPVVGKGRIDLSAFAASKKTEREQ</sequence>
<keyword evidence="1" id="KW-0175">Coiled coil</keyword>
<feature type="transmembrane region" description="Helical" evidence="2">
    <location>
        <begin position="28"/>
        <end position="52"/>
    </location>
</feature>
<keyword evidence="2" id="KW-0472">Membrane</keyword>
<feature type="coiled-coil region" evidence="1">
    <location>
        <begin position="62"/>
        <end position="175"/>
    </location>
</feature>
<evidence type="ECO:0000313" key="3">
    <source>
        <dbReference type="EMBL" id="GAA4467619.1"/>
    </source>
</evidence>
<evidence type="ECO:0008006" key="5">
    <source>
        <dbReference type="Google" id="ProtNLM"/>
    </source>
</evidence>
<reference evidence="4" key="1">
    <citation type="journal article" date="2019" name="Int. J. Syst. Evol. Microbiol.">
        <title>The Global Catalogue of Microorganisms (GCM) 10K type strain sequencing project: providing services to taxonomists for standard genome sequencing and annotation.</title>
        <authorList>
            <consortium name="The Broad Institute Genomics Platform"/>
            <consortium name="The Broad Institute Genome Sequencing Center for Infectious Disease"/>
            <person name="Wu L."/>
            <person name="Ma J."/>
        </authorList>
    </citation>
    <scope>NUCLEOTIDE SEQUENCE [LARGE SCALE GENOMIC DNA]</scope>
    <source>
        <strain evidence="4">JCM 17759</strain>
    </source>
</reference>
<evidence type="ECO:0000256" key="1">
    <source>
        <dbReference type="SAM" id="Coils"/>
    </source>
</evidence>
<organism evidence="3 4">
    <name type="scientific">Novipirellula rosea</name>
    <dbReference type="NCBI Taxonomy" id="1031540"/>
    <lineage>
        <taxon>Bacteria</taxon>
        <taxon>Pseudomonadati</taxon>
        <taxon>Planctomycetota</taxon>
        <taxon>Planctomycetia</taxon>
        <taxon>Pirellulales</taxon>
        <taxon>Pirellulaceae</taxon>
        <taxon>Novipirellula</taxon>
    </lineage>
</organism>
<keyword evidence="2" id="KW-1133">Transmembrane helix</keyword>
<accession>A0ABP8NI30</accession>
<gene>
    <name evidence="3" type="ORF">GCM10023156_57740</name>
</gene>
<name>A0ABP8NI30_9BACT</name>
<evidence type="ECO:0000256" key="2">
    <source>
        <dbReference type="SAM" id="Phobius"/>
    </source>
</evidence>